<protein>
    <submittedName>
        <fullName evidence="2">Uncharacterized protein</fullName>
    </submittedName>
</protein>
<gene>
    <name evidence="2" type="ORF">ACHAXA_011506</name>
</gene>
<keyword evidence="3" id="KW-1185">Reference proteome</keyword>
<name>A0ABD3SDH6_9STRA</name>
<evidence type="ECO:0000256" key="1">
    <source>
        <dbReference type="SAM" id="MobiDB-lite"/>
    </source>
</evidence>
<dbReference type="Proteomes" id="UP001530377">
    <property type="component" value="Unassembled WGS sequence"/>
</dbReference>
<proteinExistence type="predicted"/>
<organism evidence="2 3">
    <name type="scientific">Cyclostephanos tholiformis</name>
    <dbReference type="NCBI Taxonomy" id="382380"/>
    <lineage>
        <taxon>Eukaryota</taxon>
        <taxon>Sar</taxon>
        <taxon>Stramenopiles</taxon>
        <taxon>Ochrophyta</taxon>
        <taxon>Bacillariophyta</taxon>
        <taxon>Coscinodiscophyceae</taxon>
        <taxon>Thalassiosirophycidae</taxon>
        <taxon>Stephanodiscales</taxon>
        <taxon>Stephanodiscaceae</taxon>
        <taxon>Cyclostephanos</taxon>
    </lineage>
</organism>
<reference evidence="2 3" key="1">
    <citation type="submission" date="2024-10" db="EMBL/GenBank/DDBJ databases">
        <title>Updated reference genomes for cyclostephanoid diatoms.</title>
        <authorList>
            <person name="Roberts W.R."/>
            <person name="Alverson A.J."/>
        </authorList>
    </citation>
    <scope>NUCLEOTIDE SEQUENCE [LARGE SCALE GENOMIC DNA]</scope>
    <source>
        <strain evidence="2 3">AJA228-03</strain>
    </source>
</reference>
<dbReference type="EMBL" id="JALLPB020000061">
    <property type="protein sequence ID" value="KAL3822587.1"/>
    <property type="molecule type" value="Genomic_DNA"/>
</dbReference>
<dbReference type="AlphaFoldDB" id="A0ABD3SDH6"/>
<feature type="region of interest" description="Disordered" evidence="1">
    <location>
        <begin position="1"/>
        <end position="52"/>
    </location>
</feature>
<evidence type="ECO:0000313" key="2">
    <source>
        <dbReference type="EMBL" id="KAL3822587.1"/>
    </source>
</evidence>
<evidence type="ECO:0000313" key="3">
    <source>
        <dbReference type="Proteomes" id="UP001530377"/>
    </source>
</evidence>
<sequence length="174" mass="20266">MMRTRMTTIDLGNMGPSKFLYPEPPRPNHLGDDMHHDDDDDDDDDDCQGNSHQHVENAIDFSTDKIPQRVANDLPVGVTNLLPLWNRMTERLAVATCKYERTFYAHEKHYLSIQSKCVRPSDLEMSEDFSDNFEKTMKRLNNKGNDYEAICNYEGWVDRPRLPILHLMPRIQPS</sequence>
<accession>A0ABD3SDH6</accession>
<feature type="compositionally biased region" description="Acidic residues" evidence="1">
    <location>
        <begin position="38"/>
        <end position="47"/>
    </location>
</feature>
<comment type="caution">
    <text evidence="2">The sequence shown here is derived from an EMBL/GenBank/DDBJ whole genome shotgun (WGS) entry which is preliminary data.</text>
</comment>